<reference evidence="2" key="1">
    <citation type="submission" date="2014-11" db="EMBL/GenBank/DDBJ databases">
        <authorList>
            <person name="Amaro Gonzalez C."/>
        </authorList>
    </citation>
    <scope>NUCLEOTIDE SEQUENCE</scope>
</reference>
<evidence type="ECO:0000256" key="1">
    <source>
        <dbReference type="SAM" id="SignalP"/>
    </source>
</evidence>
<protein>
    <submittedName>
        <fullName evidence="2">Uncharacterized protein</fullName>
    </submittedName>
</protein>
<organism evidence="2">
    <name type="scientific">Anguilla anguilla</name>
    <name type="common">European freshwater eel</name>
    <name type="synonym">Muraena anguilla</name>
    <dbReference type="NCBI Taxonomy" id="7936"/>
    <lineage>
        <taxon>Eukaryota</taxon>
        <taxon>Metazoa</taxon>
        <taxon>Chordata</taxon>
        <taxon>Craniata</taxon>
        <taxon>Vertebrata</taxon>
        <taxon>Euteleostomi</taxon>
        <taxon>Actinopterygii</taxon>
        <taxon>Neopterygii</taxon>
        <taxon>Teleostei</taxon>
        <taxon>Anguilliformes</taxon>
        <taxon>Anguillidae</taxon>
        <taxon>Anguilla</taxon>
    </lineage>
</organism>
<feature type="chain" id="PRO_5002431506" evidence="1">
    <location>
        <begin position="17"/>
        <end position="51"/>
    </location>
</feature>
<feature type="signal peptide" evidence="1">
    <location>
        <begin position="1"/>
        <end position="16"/>
    </location>
</feature>
<accession>A0A0E9QNY3</accession>
<dbReference type="EMBL" id="GBXM01089936">
    <property type="protein sequence ID" value="JAH18641.1"/>
    <property type="molecule type" value="Transcribed_RNA"/>
</dbReference>
<evidence type="ECO:0000313" key="2">
    <source>
        <dbReference type="EMBL" id="JAH18641.1"/>
    </source>
</evidence>
<name>A0A0E9QNY3_ANGAN</name>
<reference evidence="2" key="2">
    <citation type="journal article" date="2015" name="Fish Shellfish Immunol.">
        <title>Early steps in the European eel (Anguilla anguilla)-Vibrio vulnificus interaction in the gills: Role of the RtxA13 toxin.</title>
        <authorList>
            <person name="Callol A."/>
            <person name="Pajuelo D."/>
            <person name="Ebbesson L."/>
            <person name="Teles M."/>
            <person name="MacKenzie S."/>
            <person name="Amaro C."/>
        </authorList>
    </citation>
    <scope>NUCLEOTIDE SEQUENCE</scope>
</reference>
<proteinExistence type="predicted"/>
<dbReference type="AlphaFoldDB" id="A0A0E9QNY3"/>
<keyword evidence="1" id="KW-0732">Signal</keyword>
<sequence>MFLYFIFHIHCTFSFMQFIQYMCDTLYDQRYLDPLWSGACFMVGLGPLVPG</sequence>